<evidence type="ECO:0000313" key="4">
    <source>
        <dbReference type="Proteomes" id="UP001372338"/>
    </source>
</evidence>
<organism evidence="3 4">
    <name type="scientific">Crotalaria pallida</name>
    <name type="common">Smooth rattlebox</name>
    <name type="synonym">Crotalaria striata</name>
    <dbReference type="NCBI Taxonomy" id="3830"/>
    <lineage>
        <taxon>Eukaryota</taxon>
        <taxon>Viridiplantae</taxon>
        <taxon>Streptophyta</taxon>
        <taxon>Embryophyta</taxon>
        <taxon>Tracheophyta</taxon>
        <taxon>Spermatophyta</taxon>
        <taxon>Magnoliopsida</taxon>
        <taxon>eudicotyledons</taxon>
        <taxon>Gunneridae</taxon>
        <taxon>Pentapetalae</taxon>
        <taxon>rosids</taxon>
        <taxon>fabids</taxon>
        <taxon>Fabales</taxon>
        <taxon>Fabaceae</taxon>
        <taxon>Papilionoideae</taxon>
        <taxon>50 kb inversion clade</taxon>
        <taxon>genistoids sensu lato</taxon>
        <taxon>core genistoids</taxon>
        <taxon>Crotalarieae</taxon>
        <taxon>Crotalaria</taxon>
    </lineage>
</organism>
<feature type="transmembrane region" description="Helical" evidence="2">
    <location>
        <begin position="38"/>
        <end position="55"/>
    </location>
</feature>
<dbReference type="EMBL" id="JAYWIO010000003">
    <property type="protein sequence ID" value="KAK7275605.1"/>
    <property type="molecule type" value="Genomic_DNA"/>
</dbReference>
<evidence type="ECO:0000313" key="3">
    <source>
        <dbReference type="EMBL" id="KAK7275605.1"/>
    </source>
</evidence>
<feature type="region of interest" description="Disordered" evidence="1">
    <location>
        <begin position="1"/>
        <end position="22"/>
    </location>
</feature>
<keyword evidence="2" id="KW-0472">Membrane</keyword>
<comment type="caution">
    <text evidence="3">The sequence shown here is derived from an EMBL/GenBank/DDBJ whole genome shotgun (WGS) entry which is preliminary data.</text>
</comment>
<dbReference type="AlphaFoldDB" id="A0AAN9IFT9"/>
<proteinExistence type="predicted"/>
<feature type="transmembrane region" description="Helical" evidence="2">
    <location>
        <begin position="75"/>
        <end position="94"/>
    </location>
</feature>
<accession>A0AAN9IFT9</accession>
<gene>
    <name evidence="3" type="ORF">RIF29_16724</name>
</gene>
<keyword evidence="2" id="KW-0812">Transmembrane</keyword>
<keyword evidence="2" id="KW-1133">Transmembrane helix</keyword>
<evidence type="ECO:0000256" key="1">
    <source>
        <dbReference type="SAM" id="MobiDB-lite"/>
    </source>
</evidence>
<dbReference type="Proteomes" id="UP001372338">
    <property type="component" value="Unassembled WGS sequence"/>
</dbReference>
<feature type="transmembrane region" description="Helical" evidence="2">
    <location>
        <begin position="125"/>
        <end position="143"/>
    </location>
</feature>
<evidence type="ECO:0008006" key="5">
    <source>
        <dbReference type="Google" id="ProtNLM"/>
    </source>
</evidence>
<keyword evidence="4" id="KW-1185">Reference proteome</keyword>
<name>A0AAN9IFT9_CROPI</name>
<sequence>MGPTKQKKEGKNPHAYAAAESREQRDQLQRVGVKPKRCDACLLAYFTFIFFYKLITSQTHSFIHSFIQLRHNNLLLFLFNSFFHSSTSILLFSLSKTHHCSSSSSSHPKFHFSISQLRGRCCNNAGFLGFSLVMVKLIIFRLIEGIWW</sequence>
<evidence type="ECO:0000256" key="2">
    <source>
        <dbReference type="SAM" id="Phobius"/>
    </source>
</evidence>
<protein>
    <recommendedName>
        <fullName evidence="5">Transmembrane protein</fullName>
    </recommendedName>
</protein>
<feature type="compositionally biased region" description="Basic and acidic residues" evidence="1">
    <location>
        <begin position="1"/>
        <end position="12"/>
    </location>
</feature>
<reference evidence="3 4" key="1">
    <citation type="submission" date="2024-01" db="EMBL/GenBank/DDBJ databases">
        <title>The genomes of 5 underutilized Papilionoideae crops provide insights into root nodulation and disease resistanc.</title>
        <authorList>
            <person name="Yuan L."/>
        </authorList>
    </citation>
    <scope>NUCLEOTIDE SEQUENCE [LARGE SCALE GENOMIC DNA]</scope>
    <source>
        <strain evidence="3">ZHUSHIDOU_FW_LH</strain>
        <tissue evidence="3">Leaf</tissue>
    </source>
</reference>